<reference evidence="8" key="1">
    <citation type="journal article" date="2014" name="BMC Genomics">
        <title>Characterizing the developmental transcriptome of the oriental fruit fly, Bactrocera dorsalis (Diptera: Tephritidae) through comparative genomic analysis with Drosophila melanogaster utilizing modENCODE datasets.</title>
        <authorList>
            <person name="Geib S.M."/>
            <person name="Calla B."/>
            <person name="Hall B."/>
            <person name="Hou S."/>
            <person name="Manoukis N.C."/>
        </authorList>
    </citation>
    <scope>NUCLEOTIDE SEQUENCE</scope>
    <source>
        <strain evidence="8">Punador</strain>
    </source>
</reference>
<dbReference type="GO" id="GO:0031123">
    <property type="term" value="P:RNA 3'-end processing"/>
    <property type="evidence" value="ECO:0007669"/>
    <property type="project" value="UniProtKB-ARBA"/>
</dbReference>
<dbReference type="Gene3D" id="3.60.15.10">
    <property type="entry name" value="Ribonuclease Z/Hydroxyacylglutathione hydrolase-like"/>
    <property type="match status" value="1"/>
</dbReference>
<evidence type="ECO:0000256" key="1">
    <source>
        <dbReference type="ARBA" id="ARBA00004514"/>
    </source>
</evidence>
<dbReference type="RefSeq" id="XP_011204535.1">
    <property type="nucleotide sequence ID" value="XM_011206233.3"/>
</dbReference>
<dbReference type="InterPro" id="IPR001279">
    <property type="entry name" value="Metallo-B-lactamas"/>
</dbReference>
<evidence type="ECO:0000259" key="7">
    <source>
        <dbReference type="SMART" id="SM00849"/>
    </source>
</evidence>
<dbReference type="GeneID" id="105227065"/>
<evidence type="ECO:0000256" key="5">
    <source>
        <dbReference type="ARBA" id="ARBA00044690"/>
    </source>
</evidence>
<keyword evidence="9" id="KW-1185">Reference proteome</keyword>
<name>A0A034WQP3_BACDO</name>
<evidence type="ECO:0000313" key="8">
    <source>
        <dbReference type="EMBL" id="JAC56073.1"/>
    </source>
</evidence>
<dbReference type="AlphaFoldDB" id="A0A034WQP3"/>
<dbReference type="SMART" id="SM00849">
    <property type="entry name" value="Lactamase_B"/>
    <property type="match status" value="1"/>
</dbReference>
<reference evidence="10" key="2">
    <citation type="submission" date="2022-04" db="UniProtKB">
        <authorList>
            <consortium name="RefSeq"/>
        </authorList>
    </citation>
    <scope>IDENTIFICATION</scope>
    <source>
        <strain evidence="10">Punador</strain>
    </source>
</reference>
<dbReference type="SUPFAM" id="SSF56281">
    <property type="entry name" value="Metallo-hydrolase/oxidoreductase"/>
    <property type="match status" value="1"/>
</dbReference>
<dbReference type="InterPro" id="IPR039344">
    <property type="entry name" value="MBLAC1"/>
</dbReference>
<comment type="function">
    <text evidence="6">Endoribonuclease that catalyzes the hydrolysis of histone-coding pre-mRNA 3'-end. Involved in histone pre-mRNA processing during the S-phase of the cell cycle, which is required for entering/progressing through S-phase. Cleaves histone pre-mRNA at a major and a minor cleavage site after the 5'-ACCCA-3' and the 5'-ACCCACA-3' sequence, respectively, and located downstream of the stem-loop. May require the presence of the HDE element located at the histone pre-RNA 3'-end to avoid non-specific cleavage.</text>
</comment>
<dbReference type="PANTHER" id="PTHR23200:SF48">
    <property type="entry name" value="METALLO-BETA-LACTAMASE DOMAIN-CONTAINING PROTEIN 1"/>
    <property type="match status" value="1"/>
</dbReference>
<dbReference type="Pfam" id="PF00753">
    <property type="entry name" value="Lactamase_B"/>
    <property type="match status" value="1"/>
</dbReference>
<comment type="subcellular location">
    <subcellularLocation>
        <location evidence="1">Cytoplasm</location>
        <location evidence="1">Cytosol</location>
    </subcellularLocation>
</comment>
<dbReference type="GO" id="GO:0005829">
    <property type="term" value="C:cytosol"/>
    <property type="evidence" value="ECO:0007669"/>
    <property type="project" value="UniProtKB-SubCell"/>
</dbReference>
<evidence type="ECO:0000313" key="9">
    <source>
        <dbReference type="Proteomes" id="UP001652620"/>
    </source>
</evidence>
<feature type="domain" description="Metallo-beta-lactamase" evidence="7">
    <location>
        <begin position="29"/>
        <end position="202"/>
    </location>
</feature>
<comment type="catalytic activity">
    <reaction evidence="5">
        <text>a ribonucleotidyl-ribonucleotide-RNA + H2O = a 3'-end ribonucleotide-RNA + a 5'-end 5'-phospho-ribonucleoside-RNA + H(+)</text>
        <dbReference type="Rhea" id="RHEA:68096"/>
        <dbReference type="Rhea" id="RHEA-COMP:15179"/>
        <dbReference type="Rhea" id="RHEA-COMP:17355"/>
        <dbReference type="Rhea" id="RHEA-COMP:17428"/>
        <dbReference type="ChEBI" id="CHEBI:15377"/>
        <dbReference type="ChEBI" id="CHEBI:15378"/>
        <dbReference type="ChEBI" id="CHEBI:74896"/>
        <dbReference type="ChEBI" id="CHEBI:138282"/>
        <dbReference type="ChEBI" id="CHEBI:173118"/>
    </reaction>
    <physiologicalReaction direction="left-to-right" evidence="5">
        <dbReference type="Rhea" id="RHEA:68097"/>
    </physiologicalReaction>
</comment>
<dbReference type="EMBL" id="GAKP01002879">
    <property type="protein sequence ID" value="JAC56073.1"/>
    <property type="molecule type" value="Transcribed_RNA"/>
</dbReference>
<proteinExistence type="predicted"/>
<dbReference type="Proteomes" id="UP001652620">
    <property type="component" value="Chromosome 2"/>
</dbReference>
<evidence type="ECO:0000256" key="4">
    <source>
        <dbReference type="ARBA" id="ARBA00032988"/>
    </source>
</evidence>
<dbReference type="KEGG" id="bdr:105227065"/>
<accession>A0A034WQP3</accession>
<sequence>MSIKENDVHILFTGYSRPDSNDSSAMRANCTCTLIRTRNGRNIIVDTLTAWDGERLTEALQNLHGLKPEDIHVVVCTHGHSDHTGCNYLFRSAQWHFMGACVSNRDKYLDCPLTRGDSEPFQLCGDDVVVVRTPGHTLNCVSVLVRGTNLGEVVGVCGDLFERVEDIMDPTIWLEAGSENSESQRIQRLRMIEMCNYIIPGHGQGFAITENMRELLRQQVNSNNTK</sequence>
<dbReference type="RefSeq" id="XP_011204535.2">
    <property type="nucleotide sequence ID" value="XM_011206233.4"/>
</dbReference>
<dbReference type="CDD" id="cd07711">
    <property type="entry name" value="MBLAC1-like_MBL-fold"/>
    <property type="match status" value="1"/>
</dbReference>
<dbReference type="OrthoDB" id="10250730at2759"/>
<dbReference type="InterPro" id="IPR036866">
    <property type="entry name" value="RibonucZ/Hydroxyglut_hydro"/>
</dbReference>
<evidence type="ECO:0000256" key="2">
    <source>
        <dbReference type="ARBA" id="ARBA00011738"/>
    </source>
</evidence>
<protein>
    <recommendedName>
        <fullName evidence="3">Metallo-beta-lactamase domain-containing protein 1</fullName>
    </recommendedName>
    <alternativeName>
        <fullName evidence="4">Endoribonuclease MBLAC1</fullName>
    </alternativeName>
</protein>
<evidence type="ECO:0000313" key="10">
    <source>
        <dbReference type="RefSeq" id="XP_011204535.1"/>
    </source>
</evidence>
<evidence type="ECO:0000256" key="3">
    <source>
        <dbReference type="ARBA" id="ARBA00014856"/>
    </source>
</evidence>
<organism evidence="8">
    <name type="scientific">Bactrocera dorsalis</name>
    <name type="common">Oriental fruit fly</name>
    <name type="synonym">Dacus dorsalis</name>
    <dbReference type="NCBI Taxonomy" id="27457"/>
    <lineage>
        <taxon>Eukaryota</taxon>
        <taxon>Metazoa</taxon>
        <taxon>Ecdysozoa</taxon>
        <taxon>Arthropoda</taxon>
        <taxon>Hexapoda</taxon>
        <taxon>Insecta</taxon>
        <taxon>Pterygota</taxon>
        <taxon>Neoptera</taxon>
        <taxon>Endopterygota</taxon>
        <taxon>Diptera</taxon>
        <taxon>Brachycera</taxon>
        <taxon>Muscomorpha</taxon>
        <taxon>Tephritoidea</taxon>
        <taxon>Tephritidae</taxon>
        <taxon>Bactrocera</taxon>
        <taxon>Bactrocera</taxon>
    </lineage>
</organism>
<evidence type="ECO:0000256" key="6">
    <source>
        <dbReference type="ARBA" id="ARBA00045869"/>
    </source>
</evidence>
<comment type="subunit">
    <text evidence="2">Homodimer.</text>
</comment>
<dbReference type="PANTHER" id="PTHR23200">
    <property type="entry name" value="METALLO-BETA-LACTAMASE DOMAIN-CONTAINING PROTEIN 1"/>
    <property type="match status" value="1"/>
</dbReference>
<gene>
    <name evidence="8" type="primary">MBLC1</name>
    <name evidence="10" type="synonym">LOC105227065</name>
</gene>